<comment type="caution">
    <text evidence="1">The sequence shown here is derived from an EMBL/GenBank/DDBJ whole genome shotgun (WGS) entry which is preliminary data.</text>
</comment>
<accession>A0A1D1US97</accession>
<sequence>MSLAVPLWAHELGRLRIPVSSTVTPNLSYSGARRGSTVTLLGCGFAGAEFVQNLLRLCRGMTRRKRHNKALIRGRSPEEMVNKSCCTGMVKCIREEWTAGQENRLTRTKGGESPISDVVV</sequence>
<reference evidence="1 2" key="1">
    <citation type="journal article" date="2016" name="Nat. Commun.">
        <title>Extremotolerant tardigrade genome and improved radiotolerance of human cultured cells by tardigrade-unique protein.</title>
        <authorList>
            <person name="Hashimoto T."/>
            <person name="Horikawa D.D."/>
            <person name="Saito Y."/>
            <person name="Kuwahara H."/>
            <person name="Kozuka-Hata H."/>
            <person name="Shin-I T."/>
            <person name="Minakuchi Y."/>
            <person name="Ohishi K."/>
            <person name="Motoyama A."/>
            <person name="Aizu T."/>
            <person name="Enomoto A."/>
            <person name="Kondo K."/>
            <person name="Tanaka S."/>
            <person name="Hara Y."/>
            <person name="Koshikawa S."/>
            <person name="Sagara H."/>
            <person name="Miura T."/>
            <person name="Yokobori S."/>
            <person name="Miyagawa K."/>
            <person name="Suzuki Y."/>
            <person name="Kubo T."/>
            <person name="Oyama M."/>
            <person name="Kohara Y."/>
            <person name="Fujiyama A."/>
            <person name="Arakawa K."/>
            <person name="Katayama T."/>
            <person name="Toyoda A."/>
            <person name="Kunieda T."/>
        </authorList>
    </citation>
    <scope>NUCLEOTIDE SEQUENCE [LARGE SCALE GENOMIC DNA]</scope>
    <source>
        <strain evidence="1 2">YOKOZUNA-1</strain>
    </source>
</reference>
<keyword evidence="2" id="KW-1185">Reference proteome</keyword>
<evidence type="ECO:0000313" key="1">
    <source>
        <dbReference type="EMBL" id="GAU91285.1"/>
    </source>
</evidence>
<name>A0A1D1US97_RAMVA</name>
<evidence type="ECO:0000313" key="2">
    <source>
        <dbReference type="Proteomes" id="UP000186922"/>
    </source>
</evidence>
<dbReference type="Proteomes" id="UP000186922">
    <property type="component" value="Unassembled WGS sequence"/>
</dbReference>
<gene>
    <name evidence="1" type="primary">RvY_03570-1</name>
    <name evidence="1" type="synonym">RvY_03570.1</name>
    <name evidence="1" type="ORF">RvY_03570</name>
</gene>
<organism evidence="1 2">
    <name type="scientific">Ramazzottius varieornatus</name>
    <name type="common">Water bear</name>
    <name type="synonym">Tardigrade</name>
    <dbReference type="NCBI Taxonomy" id="947166"/>
    <lineage>
        <taxon>Eukaryota</taxon>
        <taxon>Metazoa</taxon>
        <taxon>Ecdysozoa</taxon>
        <taxon>Tardigrada</taxon>
        <taxon>Eutardigrada</taxon>
        <taxon>Parachela</taxon>
        <taxon>Hypsibioidea</taxon>
        <taxon>Ramazzottiidae</taxon>
        <taxon>Ramazzottius</taxon>
    </lineage>
</organism>
<proteinExistence type="predicted"/>
<protein>
    <submittedName>
        <fullName evidence="1">Uncharacterized protein</fullName>
    </submittedName>
</protein>
<dbReference type="EMBL" id="BDGG01000002">
    <property type="protein sequence ID" value="GAU91285.1"/>
    <property type="molecule type" value="Genomic_DNA"/>
</dbReference>
<dbReference type="AlphaFoldDB" id="A0A1D1US97"/>